<dbReference type="PRINTS" id="PR01798">
    <property type="entry name" value="SCOASYNTHASE"/>
</dbReference>
<dbReference type="EMBL" id="JBHFNQ010000023">
    <property type="protein sequence ID" value="MFB2875771.1"/>
    <property type="molecule type" value="Genomic_DNA"/>
</dbReference>
<evidence type="ECO:0000256" key="2">
    <source>
        <dbReference type="ARBA" id="ARBA00022741"/>
    </source>
</evidence>
<reference evidence="4 5" key="1">
    <citation type="submission" date="2024-09" db="EMBL/GenBank/DDBJ databases">
        <title>Floridaenema gen nov. (Aerosakkonemataceae, Aerosakkonematales ord. nov., Cyanobacteria) from benthic tropical and subtropical fresh waters, with the description of four new species.</title>
        <authorList>
            <person name="Moretto J.A."/>
            <person name="Berthold D.E."/>
            <person name="Lefler F.W."/>
            <person name="Huang I.-S."/>
            <person name="Laughinghouse H. IV."/>
        </authorList>
    </citation>
    <scope>NUCLEOTIDE SEQUENCE [LARGE SCALE GENOMIC DNA]</scope>
    <source>
        <strain evidence="4 5">BLCC-F46</strain>
    </source>
</reference>
<evidence type="ECO:0000256" key="1">
    <source>
        <dbReference type="ARBA" id="ARBA00022598"/>
    </source>
</evidence>
<dbReference type="InterPro" id="IPR016102">
    <property type="entry name" value="Succinyl-CoA_synth-like"/>
</dbReference>
<dbReference type="PANTHER" id="PTHR11117:SF2">
    <property type="entry name" value="SUCCINATE--COA LIGASE [ADP_GDP-FORMING] SUBUNIT ALPHA, MITOCHONDRIAL"/>
    <property type="match status" value="1"/>
</dbReference>
<dbReference type="SUPFAM" id="SSF52210">
    <property type="entry name" value="Succinyl-CoA synthetase domains"/>
    <property type="match status" value="1"/>
</dbReference>
<accession>A0ABV4X0C8</accession>
<dbReference type="SUPFAM" id="SSF51735">
    <property type="entry name" value="NAD(P)-binding Rossmann-fold domains"/>
    <property type="match status" value="1"/>
</dbReference>
<proteinExistence type="predicted"/>
<dbReference type="InterPro" id="IPR005811">
    <property type="entry name" value="SUCC_ACL_C"/>
</dbReference>
<organism evidence="4 5">
    <name type="scientific">Floridaenema aerugineum BLCC-F46</name>
    <dbReference type="NCBI Taxonomy" id="3153654"/>
    <lineage>
        <taxon>Bacteria</taxon>
        <taxon>Bacillati</taxon>
        <taxon>Cyanobacteriota</taxon>
        <taxon>Cyanophyceae</taxon>
        <taxon>Oscillatoriophycideae</taxon>
        <taxon>Aerosakkonematales</taxon>
        <taxon>Aerosakkonemataceae</taxon>
        <taxon>Floridanema</taxon>
        <taxon>Floridanema aerugineum</taxon>
    </lineage>
</organism>
<evidence type="ECO:0000313" key="5">
    <source>
        <dbReference type="Proteomes" id="UP001576774"/>
    </source>
</evidence>
<keyword evidence="1" id="KW-0436">Ligase</keyword>
<dbReference type="SMART" id="SM00881">
    <property type="entry name" value="CoA_binding"/>
    <property type="match status" value="1"/>
</dbReference>
<dbReference type="InterPro" id="IPR005810">
    <property type="entry name" value="CoA_lig_alpha"/>
</dbReference>
<dbReference type="Gene3D" id="3.40.50.720">
    <property type="entry name" value="NAD(P)-binding Rossmann-like Domain"/>
    <property type="match status" value="1"/>
</dbReference>
<evidence type="ECO:0000259" key="3">
    <source>
        <dbReference type="SMART" id="SM00881"/>
    </source>
</evidence>
<dbReference type="InterPro" id="IPR003781">
    <property type="entry name" value="CoA-bd"/>
</dbReference>
<feature type="domain" description="CoA-binding" evidence="3">
    <location>
        <begin position="2"/>
        <end position="99"/>
    </location>
</feature>
<keyword evidence="5" id="KW-1185">Reference proteome</keyword>
<comment type="caution">
    <text evidence="4">The sequence shown here is derived from an EMBL/GenBank/DDBJ whole genome shotgun (WGS) entry which is preliminary data.</text>
</comment>
<name>A0ABV4X0C8_9CYAN</name>
<evidence type="ECO:0000313" key="4">
    <source>
        <dbReference type="EMBL" id="MFB2875771.1"/>
    </source>
</evidence>
<dbReference type="Pfam" id="PF02629">
    <property type="entry name" value="CoA_binding"/>
    <property type="match status" value="1"/>
</dbReference>
<dbReference type="Proteomes" id="UP001576774">
    <property type="component" value="Unassembled WGS sequence"/>
</dbReference>
<dbReference type="Gene3D" id="3.40.50.261">
    <property type="entry name" value="Succinyl-CoA synthetase domains"/>
    <property type="match status" value="1"/>
</dbReference>
<protein>
    <submittedName>
        <fullName evidence="4">CoA-binding protein</fullName>
    </submittedName>
</protein>
<keyword evidence="2" id="KW-0547">Nucleotide-binding</keyword>
<dbReference type="PIRSF" id="PIRSF001553">
    <property type="entry name" value="SucCS_alpha"/>
    <property type="match status" value="1"/>
</dbReference>
<dbReference type="RefSeq" id="WP_413268923.1">
    <property type="nucleotide sequence ID" value="NZ_JBHFNQ010000023.1"/>
</dbReference>
<dbReference type="Pfam" id="PF00549">
    <property type="entry name" value="Ligase_CoA"/>
    <property type="match status" value="1"/>
</dbReference>
<dbReference type="PANTHER" id="PTHR11117">
    <property type="entry name" value="SUCCINYL-COA LIGASE SUBUNIT ALPHA"/>
    <property type="match status" value="1"/>
</dbReference>
<sequence length="297" mass="31459">MKLSPDDKVLIQGINEPLAAVHAVRMKAYGTNVVAGVSPGDGGQALDGIPIFDLVEQAVSEVGAIDTTIVFVPPYLALDAALEAIAADIHQIIIITQGVPPLDMVSLLRKAEATNTLVVGSNSLGIIVPDKILLGTYPVEFYTHGSVGIISRSGTLTSEVALELTTAGLGQSICVSIGSDSIIGSSLWEWLKILNEDKNTKAIALVSQIDDGIPETAAQYIKEKIEKPVIAYIAGRLGPPRKRQLHASDLIVSLPILGTDPESTENIIASFRQAKVPIADRPSQVPELIKKALKIKP</sequence>
<dbReference type="InterPro" id="IPR036291">
    <property type="entry name" value="NAD(P)-bd_dom_sf"/>
</dbReference>
<gene>
    <name evidence="4" type="ORF">ACE1CC_02655</name>
</gene>